<proteinExistence type="predicted"/>
<evidence type="ECO:0000313" key="1">
    <source>
        <dbReference type="EMBL" id="CAB4126156.1"/>
    </source>
</evidence>
<protein>
    <submittedName>
        <fullName evidence="1">Uncharacterized protein</fullName>
    </submittedName>
</protein>
<name>A0A6J5KYV2_9CAUD</name>
<dbReference type="EMBL" id="LR796191">
    <property type="protein sequence ID" value="CAB4126156.1"/>
    <property type="molecule type" value="Genomic_DNA"/>
</dbReference>
<organism evidence="1">
    <name type="scientific">uncultured Caudovirales phage</name>
    <dbReference type="NCBI Taxonomy" id="2100421"/>
    <lineage>
        <taxon>Viruses</taxon>
        <taxon>Duplodnaviria</taxon>
        <taxon>Heunggongvirae</taxon>
        <taxon>Uroviricota</taxon>
        <taxon>Caudoviricetes</taxon>
        <taxon>Peduoviridae</taxon>
        <taxon>Maltschvirus</taxon>
        <taxon>Maltschvirus maltsch</taxon>
    </lineage>
</organism>
<sequence>MAIENRATIENGVVVNVFVVDTTDVPNWAITYPAIPDGFGIGSLYDGSTFTNSPEEGTV</sequence>
<gene>
    <name evidence="1" type="ORF">UFOVP68_18</name>
</gene>
<reference evidence="1" key="1">
    <citation type="submission" date="2020-04" db="EMBL/GenBank/DDBJ databases">
        <authorList>
            <person name="Chiriac C."/>
            <person name="Salcher M."/>
            <person name="Ghai R."/>
            <person name="Kavagutti S V."/>
        </authorList>
    </citation>
    <scope>NUCLEOTIDE SEQUENCE</scope>
</reference>
<accession>A0A6J5KYV2</accession>